<dbReference type="Pfam" id="PF00015">
    <property type="entry name" value="MCPsignal"/>
    <property type="match status" value="1"/>
</dbReference>
<dbReference type="PANTHER" id="PTHR43531:SF11">
    <property type="entry name" value="METHYL-ACCEPTING CHEMOTAXIS PROTEIN 3"/>
    <property type="match status" value="1"/>
</dbReference>
<dbReference type="SUPFAM" id="SSF58104">
    <property type="entry name" value="Methyl-accepting chemotaxis protein (MCP) signaling domain"/>
    <property type="match status" value="1"/>
</dbReference>
<dbReference type="GO" id="GO:0007165">
    <property type="term" value="P:signal transduction"/>
    <property type="evidence" value="ECO:0007669"/>
    <property type="project" value="UniProtKB-KW"/>
</dbReference>
<dbReference type="InterPro" id="IPR051310">
    <property type="entry name" value="MCP_chemotaxis"/>
</dbReference>
<dbReference type="GO" id="GO:0006935">
    <property type="term" value="P:chemotaxis"/>
    <property type="evidence" value="ECO:0007669"/>
    <property type="project" value="UniProtKB-KW"/>
</dbReference>
<keyword evidence="3" id="KW-0807">Transducer</keyword>
<name>A0A225SWE4_9BURK</name>
<dbReference type="InterPro" id="IPR004089">
    <property type="entry name" value="MCPsignal_dom"/>
</dbReference>
<dbReference type="InterPro" id="IPR004090">
    <property type="entry name" value="Chemotax_Me-accpt_rcpt"/>
</dbReference>
<evidence type="ECO:0000256" key="4">
    <source>
        <dbReference type="SAM" id="Coils"/>
    </source>
</evidence>
<feature type="coiled-coil region" evidence="4">
    <location>
        <begin position="36"/>
        <end position="81"/>
    </location>
</feature>
<keyword evidence="7" id="KW-1185">Reference proteome</keyword>
<keyword evidence="1" id="KW-0145">Chemotaxis</keyword>
<evidence type="ECO:0000313" key="7">
    <source>
        <dbReference type="Proteomes" id="UP000214747"/>
    </source>
</evidence>
<dbReference type="GO" id="GO:0004888">
    <property type="term" value="F:transmembrane signaling receptor activity"/>
    <property type="evidence" value="ECO:0007669"/>
    <property type="project" value="InterPro"/>
</dbReference>
<feature type="domain" description="Methyl-accepting transducer" evidence="5">
    <location>
        <begin position="59"/>
        <end position="196"/>
    </location>
</feature>
<protein>
    <submittedName>
        <fullName evidence="6">Chemotaxis protein</fullName>
    </submittedName>
</protein>
<evidence type="ECO:0000256" key="2">
    <source>
        <dbReference type="ARBA" id="ARBA00029447"/>
    </source>
</evidence>
<proteinExistence type="inferred from homology"/>
<evidence type="ECO:0000256" key="3">
    <source>
        <dbReference type="PROSITE-ProRule" id="PRU00284"/>
    </source>
</evidence>
<organism evidence="6 7">
    <name type="scientific">Herbaspirillum aquaticum</name>
    <dbReference type="NCBI Taxonomy" id="568783"/>
    <lineage>
        <taxon>Bacteria</taxon>
        <taxon>Pseudomonadati</taxon>
        <taxon>Pseudomonadota</taxon>
        <taxon>Betaproteobacteria</taxon>
        <taxon>Burkholderiales</taxon>
        <taxon>Oxalobacteraceae</taxon>
        <taxon>Herbaspirillum</taxon>
    </lineage>
</organism>
<dbReference type="Proteomes" id="UP000214747">
    <property type="component" value="Unassembled WGS sequence"/>
</dbReference>
<comment type="caution">
    <text evidence="6">The sequence shown here is derived from an EMBL/GenBank/DDBJ whole genome shotgun (WGS) entry which is preliminary data.</text>
</comment>
<reference evidence="6 7" key="1">
    <citation type="journal article" date="2010" name="Int. J. Syst. Evol. Microbiol.">
        <title>Reclassification of Herbaspirillum putei as a later heterotypic synonym of Herbaspirillum huttiense, with the description of H. huttiense subsp. huttiense subsp. nov. and H. huttiense subsp. putei subsp. nov., comb. nov., and description of Herbaspirillum aquaticum sp. nov.</title>
        <authorList>
            <person name="Dobritsa A.P."/>
            <person name="Reddy M.C."/>
            <person name="Samadpour M."/>
        </authorList>
    </citation>
    <scope>NUCLEOTIDE SEQUENCE [LARGE SCALE GENOMIC DNA]</scope>
    <source>
        <strain evidence="6 7">IEH 4430</strain>
    </source>
</reference>
<keyword evidence="4" id="KW-0175">Coiled coil</keyword>
<dbReference type="PANTHER" id="PTHR43531">
    <property type="entry name" value="PROTEIN ICFG"/>
    <property type="match status" value="1"/>
</dbReference>
<dbReference type="Gene3D" id="1.10.287.950">
    <property type="entry name" value="Methyl-accepting chemotaxis protein"/>
    <property type="match status" value="1"/>
</dbReference>
<comment type="similarity">
    <text evidence="2">Belongs to the methyl-accepting chemotaxis (MCP) protein family.</text>
</comment>
<dbReference type="PROSITE" id="PS50111">
    <property type="entry name" value="CHEMOTAXIS_TRANSDUC_2"/>
    <property type="match status" value="1"/>
</dbReference>
<dbReference type="GO" id="GO:0005886">
    <property type="term" value="C:plasma membrane"/>
    <property type="evidence" value="ECO:0007669"/>
    <property type="project" value="TreeGrafter"/>
</dbReference>
<gene>
    <name evidence="6" type="ORF">CEJ45_06845</name>
</gene>
<evidence type="ECO:0000313" key="6">
    <source>
        <dbReference type="EMBL" id="OWY35528.1"/>
    </source>
</evidence>
<dbReference type="PRINTS" id="PR00260">
    <property type="entry name" value="CHEMTRNSDUCR"/>
</dbReference>
<evidence type="ECO:0000256" key="1">
    <source>
        <dbReference type="ARBA" id="ARBA00022500"/>
    </source>
</evidence>
<dbReference type="AlphaFoldDB" id="A0A225SWE4"/>
<dbReference type="RefSeq" id="WP_088754418.1">
    <property type="nucleotide sequence ID" value="NZ_NJGV01000005.1"/>
</dbReference>
<sequence>MFESLLLVALGAALAGLPMAALWLRQKRRARQLVDAGQLERVRDQAQAALAEQQQQWAAHQQQLEQDRLAAQQHMAEMRRESEAMMARLSSEQSDHVSRVRQSCDESQDTISKLLGLVRTFERWHDDMNELIAHNREMHRKNDEFALIVNQVIIVALNASIEAARAGVHGRGFAVVAQEVRDLAQRAEKLSKSYRANLYQNDLITTTTFQDLQAGGKMIMGAVIGLDLINKKTRQALAEAA</sequence>
<accession>A0A225SWE4</accession>
<dbReference type="EMBL" id="NJGV01000005">
    <property type="protein sequence ID" value="OWY35528.1"/>
    <property type="molecule type" value="Genomic_DNA"/>
</dbReference>
<evidence type="ECO:0000259" key="5">
    <source>
        <dbReference type="PROSITE" id="PS50111"/>
    </source>
</evidence>